<name>A0A3P8HHP4_9TREM</name>
<accession>A0A3P8HHP4</accession>
<proteinExistence type="predicted"/>
<organism evidence="1 2">
    <name type="scientific">Schistosoma mattheei</name>
    <dbReference type="NCBI Taxonomy" id="31246"/>
    <lineage>
        <taxon>Eukaryota</taxon>
        <taxon>Metazoa</taxon>
        <taxon>Spiralia</taxon>
        <taxon>Lophotrochozoa</taxon>
        <taxon>Platyhelminthes</taxon>
        <taxon>Trematoda</taxon>
        <taxon>Digenea</taxon>
        <taxon>Strigeidida</taxon>
        <taxon>Schistosomatoidea</taxon>
        <taxon>Schistosomatidae</taxon>
        <taxon>Schistosoma</taxon>
    </lineage>
</organism>
<protein>
    <submittedName>
        <fullName evidence="1">Uncharacterized protein</fullName>
    </submittedName>
</protein>
<keyword evidence="2" id="KW-1185">Reference proteome</keyword>
<evidence type="ECO:0000313" key="1">
    <source>
        <dbReference type="EMBL" id="VDP45939.1"/>
    </source>
</evidence>
<gene>
    <name evidence="1" type="ORF">SMTD_LOCUS8677</name>
</gene>
<dbReference type="Proteomes" id="UP000269396">
    <property type="component" value="Unassembled WGS sequence"/>
</dbReference>
<dbReference type="EMBL" id="UZAL01029100">
    <property type="protein sequence ID" value="VDP45939.1"/>
    <property type="molecule type" value="Genomic_DNA"/>
</dbReference>
<reference evidence="1 2" key="1">
    <citation type="submission" date="2018-11" db="EMBL/GenBank/DDBJ databases">
        <authorList>
            <consortium name="Pathogen Informatics"/>
        </authorList>
    </citation>
    <scope>NUCLEOTIDE SEQUENCE [LARGE SCALE GENOMIC DNA]</scope>
    <source>
        <strain>Denwood</strain>
        <strain evidence="2">Zambia</strain>
    </source>
</reference>
<dbReference type="AlphaFoldDB" id="A0A3P8HHP4"/>
<evidence type="ECO:0000313" key="2">
    <source>
        <dbReference type="Proteomes" id="UP000269396"/>
    </source>
</evidence>
<sequence length="30" mass="3649">MVTNLKQINLLMKVKRKKMIMIMIMMIQLI</sequence>